<gene>
    <name evidence="4" type="ORF">SAMN02745163_02512</name>
</gene>
<name>A0A1M6LVM0_9CLOT</name>
<feature type="region of interest" description="Disordered" evidence="2">
    <location>
        <begin position="700"/>
        <end position="719"/>
    </location>
</feature>
<dbReference type="InterPro" id="IPR012337">
    <property type="entry name" value="RNaseH-like_sf"/>
</dbReference>
<dbReference type="GO" id="GO:0015074">
    <property type="term" value="P:DNA integration"/>
    <property type="evidence" value="ECO:0007669"/>
    <property type="project" value="InterPro"/>
</dbReference>
<dbReference type="EMBL" id="FQZB01000010">
    <property type="protein sequence ID" value="SHJ75267.1"/>
    <property type="molecule type" value="Genomic_DNA"/>
</dbReference>
<feature type="compositionally biased region" description="Basic and acidic residues" evidence="2">
    <location>
        <begin position="704"/>
        <end position="719"/>
    </location>
</feature>
<dbReference type="InterPro" id="IPR001584">
    <property type="entry name" value="Integrase_cat-core"/>
</dbReference>
<keyword evidence="1" id="KW-0175">Coiled coil</keyword>
<protein>
    <submittedName>
        <fullName evidence="4">Mu transposase, C-terminal</fullName>
    </submittedName>
</protein>
<dbReference type="InterPro" id="IPR015378">
    <property type="entry name" value="Transposase-like_Mu_C"/>
</dbReference>
<dbReference type="InterPro" id="IPR036397">
    <property type="entry name" value="RNaseH_sf"/>
</dbReference>
<evidence type="ECO:0000256" key="2">
    <source>
        <dbReference type="SAM" id="MobiDB-lite"/>
    </source>
</evidence>
<dbReference type="Gene3D" id="3.30.420.10">
    <property type="entry name" value="Ribonuclease H-like superfamily/Ribonuclease H"/>
    <property type="match status" value="1"/>
</dbReference>
<dbReference type="RefSeq" id="WP_072988011.1">
    <property type="nucleotide sequence ID" value="NZ_FQZB01000010.1"/>
</dbReference>
<feature type="domain" description="Integrase catalytic" evidence="3">
    <location>
        <begin position="279"/>
        <end position="494"/>
    </location>
</feature>
<dbReference type="Pfam" id="PF09299">
    <property type="entry name" value="Mu-transpos_C"/>
    <property type="match status" value="1"/>
</dbReference>
<organism evidence="4 5">
    <name type="scientific">Clostridium cavendishii DSM 21758</name>
    <dbReference type="NCBI Taxonomy" id="1121302"/>
    <lineage>
        <taxon>Bacteria</taxon>
        <taxon>Bacillati</taxon>
        <taxon>Bacillota</taxon>
        <taxon>Clostridia</taxon>
        <taxon>Eubacteriales</taxon>
        <taxon>Clostridiaceae</taxon>
        <taxon>Clostridium</taxon>
    </lineage>
</organism>
<dbReference type="OrthoDB" id="501284at2"/>
<dbReference type="Proteomes" id="UP000184310">
    <property type="component" value="Unassembled WGS sequence"/>
</dbReference>
<sequence>MILENMVLKYINGDEERIRVIYIDNERENVYYVDIDKDSDMPKLGTFNKINEEIESKILIPVSDPYLRNIEEDRLSEIEKEKRDANWKIINDTWNTNKLDIVDEIKRHKILRQISKDYSINISTLRRMFCRFFQRGMTKNSLLSDYRNSGGKGKEKKLKESKVGRPKKHIYDDNSNGINITDEIKLQFEVAVNRYYRKANKISIKETYEYILKDFFSNKVMENGEYKYKVWPISQIPTYDQFYYWFKKNENIKKDIIFRDGAKQYELTARPILSNSTLETEGPGTKFQIDATIADVYLVSELDRSRIIGRPVVYAIIDVFSRLVTGIYVGLEGPSWIGAMMALDNMVADKVEFCNKYDITITEDEWPAKHLPEIIISDRGEGESYCAKNLINNLNVKFETTPSYRGDLKGIVERHFRILNTEIKHKAPGAIQKEYRKRGDEDYRLDATLTLPEFTQIYINLILTHNSKINDKYQITRNMMIDGVIPIPLNLWNWGIENKKGRLRIVDRESFRINVLPRDNATISRAGIKFKGLFYGSQKAINEQWFLKGNGRSIEVIYDPRDMNNIYIQNDVDNTFETCYLLEPSKQYSDLILEEIEFNFNYIARLKAMEKQTQIQNKIDLDTEINEIVKKAKQEKNEVATEVNSKSAKIKNIRNNRAVEKEINRNSEVFILGEELNFNNKGEVIELPIIKDNEISNNSTSKSRLIDKLRKKRDENREK</sequence>
<reference evidence="4 5" key="1">
    <citation type="submission" date="2016-11" db="EMBL/GenBank/DDBJ databases">
        <authorList>
            <person name="Jaros S."/>
            <person name="Januszkiewicz K."/>
            <person name="Wedrychowicz H."/>
        </authorList>
    </citation>
    <scope>NUCLEOTIDE SEQUENCE [LARGE SCALE GENOMIC DNA]</scope>
    <source>
        <strain evidence="4 5">DSM 21758</strain>
    </source>
</reference>
<dbReference type="AlphaFoldDB" id="A0A1M6LVM0"/>
<feature type="region of interest" description="Disordered" evidence="2">
    <location>
        <begin position="144"/>
        <end position="167"/>
    </location>
</feature>
<dbReference type="STRING" id="1121302.SAMN02745163_02512"/>
<dbReference type="SUPFAM" id="SSF53098">
    <property type="entry name" value="Ribonuclease H-like"/>
    <property type="match status" value="1"/>
</dbReference>
<accession>A0A1M6LVM0</accession>
<evidence type="ECO:0000313" key="4">
    <source>
        <dbReference type="EMBL" id="SHJ75267.1"/>
    </source>
</evidence>
<evidence type="ECO:0000256" key="1">
    <source>
        <dbReference type="SAM" id="Coils"/>
    </source>
</evidence>
<keyword evidence="5" id="KW-1185">Reference proteome</keyword>
<evidence type="ECO:0000259" key="3">
    <source>
        <dbReference type="PROSITE" id="PS50994"/>
    </source>
</evidence>
<proteinExistence type="predicted"/>
<feature type="coiled-coil region" evidence="1">
    <location>
        <begin position="618"/>
        <end position="649"/>
    </location>
</feature>
<dbReference type="GO" id="GO:0003676">
    <property type="term" value="F:nucleic acid binding"/>
    <property type="evidence" value="ECO:0007669"/>
    <property type="project" value="InterPro"/>
</dbReference>
<dbReference type="PROSITE" id="PS50994">
    <property type="entry name" value="INTEGRASE"/>
    <property type="match status" value="1"/>
</dbReference>
<evidence type="ECO:0000313" key="5">
    <source>
        <dbReference type="Proteomes" id="UP000184310"/>
    </source>
</evidence>